<comment type="similarity">
    <text evidence="1 6">Belongs to the ClpA/ClpB family.</text>
</comment>
<dbReference type="InterPro" id="IPR001270">
    <property type="entry name" value="ClpA/B"/>
</dbReference>
<dbReference type="InterPro" id="IPR019489">
    <property type="entry name" value="Clp_ATPase_C"/>
</dbReference>
<evidence type="ECO:0000259" key="10">
    <source>
        <dbReference type="SMART" id="SM01086"/>
    </source>
</evidence>
<evidence type="ECO:0000256" key="1">
    <source>
        <dbReference type="ARBA" id="ARBA00008675"/>
    </source>
</evidence>
<dbReference type="FunFam" id="3.40.50.300:FF:000120">
    <property type="entry name" value="ATP-dependent chaperone ClpB"/>
    <property type="match status" value="1"/>
</dbReference>
<keyword evidence="3 6" id="KW-0547">Nucleotide-binding</keyword>
<dbReference type="GO" id="GO:0042026">
    <property type="term" value="P:protein refolding"/>
    <property type="evidence" value="ECO:0007669"/>
    <property type="project" value="EnsemblFungi"/>
</dbReference>
<dbReference type="GO" id="GO:0034605">
    <property type="term" value="P:cellular response to heat"/>
    <property type="evidence" value="ECO:0007669"/>
    <property type="project" value="EnsemblFungi"/>
</dbReference>
<dbReference type="InterPro" id="IPR041546">
    <property type="entry name" value="ClpA/ClpB_AAA_lid"/>
</dbReference>
<evidence type="ECO:0000256" key="7">
    <source>
        <dbReference type="SAM" id="Coils"/>
    </source>
</evidence>
<dbReference type="AlphaFoldDB" id="A0A077X016"/>
<protein>
    <submittedName>
        <fullName evidence="11">Uncharacterized protein</fullName>
    </submittedName>
</protein>
<dbReference type="Gene3D" id="3.40.50.300">
    <property type="entry name" value="P-loop containing nucleotide triphosphate hydrolases"/>
    <property type="match status" value="3"/>
</dbReference>
<dbReference type="SMART" id="SM01086">
    <property type="entry name" value="ClpB_D2-small"/>
    <property type="match status" value="1"/>
</dbReference>
<keyword evidence="4 6" id="KW-0067">ATP-binding</keyword>
<feature type="domain" description="Clp ATPase C-terminal" evidence="10">
    <location>
        <begin position="716"/>
        <end position="801"/>
    </location>
</feature>
<dbReference type="PANTHER" id="PTHR11638:SF176">
    <property type="entry name" value="HEAT SHOCK PROTEIN 78, MITOCHONDRIAL"/>
    <property type="match status" value="1"/>
</dbReference>
<gene>
    <name evidence="11" type="ORF">LRAMOSA04636</name>
</gene>
<proteinExistence type="inferred from homology"/>
<dbReference type="GO" id="GO:0051787">
    <property type="term" value="F:misfolded protein binding"/>
    <property type="evidence" value="ECO:0007669"/>
    <property type="project" value="EnsemblFungi"/>
</dbReference>
<dbReference type="GO" id="GO:0050821">
    <property type="term" value="P:protein stabilization"/>
    <property type="evidence" value="ECO:0007669"/>
    <property type="project" value="EnsemblFungi"/>
</dbReference>
<feature type="domain" description="AAA+ ATPase" evidence="9">
    <location>
        <begin position="114"/>
        <end position="265"/>
    </location>
</feature>
<dbReference type="FunFam" id="3.40.50.300:FF:000010">
    <property type="entry name" value="Chaperone clpB 1, putative"/>
    <property type="match status" value="1"/>
</dbReference>
<dbReference type="PROSITE" id="PS00871">
    <property type="entry name" value="CLPAB_2"/>
    <property type="match status" value="1"/>
</dbReference>
<dbReference type="FunFam" id="3.40.50.300:FF:000025">
    <property type="entry name" value="ATP-dependent Clp protease subunit"/>
    <property type="match status" value="1"/>
</dbReference>
<dbReference type="Pfam" id="PF00004">
    <property type="entry name" value="AAA"/>
    <property type="match status" value="1"/>
</dbReference>
<dbReference type="EMBL" id="LK023357">
    <property type="protein sequence ID" value="CDS12442.1"/>
    <property type="molecule type" value="Genomic_DNA"/>
</dbReference>
<keyword evidence="2" id="KW-0677">Repeat</keyword>
<feature type="coiled-coil region" evidence="7">
    <location>
        <begin position="360"/>
        <end position="440"/>
    </location>
</feature>
<feature type="domain" description="AAA+ ATPase" evidence="9">
    <location>
        <begin position="545"/>
        <end position="684"/>
    </location>
</feature>
<dbReference type="InterPro" id="IPR003593">
    <property type="entry name" value="AAA+_ATPase"/>
</dbReference>
<dbReference type="SMART" id="SM00382">
    <property type="entry name" value="AAA"/>
    <property type="match status" value="2"/>
</dbReference>
<name>A0A077X016_9FUNG</name>
<dbReference type="GO" id="GO:0043335">
    <property type="term" value="P:protein unfolding"/>
    <property type="evidence" value="ECO:0007669"/>
    <property type="project" value="EnsemblFungi"/>
</dbReference>
<dbReference type="CDD" id="cd00009">
    <property type="entry name" value="AAA"/>
    <property type="match status" value="1"/>
</dbReference>
<keyword evidence="7" id="KW-0175">Coiled coil</keyword>
<dbReference type="CDD" id="cd19499">
    <property type="entry name" value="RecA-like_ClpB_Hsp104-like"/>
    <property type="match status" value="1"/>
</dbReference>
<dbReference type="PROSITE" id="PS00870">
    <property type="entry name" value="CLPAB_1"/>
    <property type="match status" value="1"/>
</dbReference>
<dbReference type="InterPro" id="IPR028299">
    <property type="entry name" value="ClpA/B_CS2"/>
</dbReference>
<dbReference type="Pfam" id="PF17871">
    <property type="entry name" value="AAA_lid_9"/>
    <property type="match status" value="1"/>
</dbReference>
<dbReference type="Pfam" id="PF10431">
    <property type="entry name" value="ClpB_D2-small"/>
    <property type="match status" value="1"/>
</dbReference>
<evidence type="ECO:0000256" key="5">
    <source>
        <dbReference type="ARBA" id="ARBA00023186"/>
    </source>
</evidence>
<evidence type="ECO:0000256" key="8">
    <source>
        <dbReference type="SAM" id="MobiDB-lite"/>
    </source>
</evidence>
<feature type="region of interest" description="Disordered" evidence="8">
    <location>
        <begin position="815"/>
        <end position="856"/>
    </location>
</feature>
<sequence>MLRRALPSRYPKTLLVRRSANAGLMARSARVVAVQQLRPSLTAATVYTAKRFYNGGGMPPGGFRMAPNQEQEQPKALEQFGIDLTSMAEKGKLDPVIGRDEEIRRTIEVLARRTKNNPVLIGEAGVGKTAIAEGLAQRIVANEVPESIQGRRVIALDLGGLVAGAKYRGEFEDRLKGVLKEVTEAEGKIILFIDEIHNLLGLGKSEGAMDAGNLLKPALARGQLRCVGATTIDEYRKACENGAYIMSDPALARRFQSVMVEEPTDSEKGSRHYLYFAWIERTLRSASWCSDCGKYSNHQDICQHGLLTAPLQDSALVSAAIQSHRYISDRQVFLPDKAIDLVDEACSKLRLQQESKPEALENLDRQIMTMQIELESLRKESDILSVERRDKLQAELEEKQKESERLSSIWNEERNKIDEIKKIKEDLNQARVELESAQRAGNFSRASELRYGVIPNLQKKLPKENTEEDTSESLVHERVTSDDIARVVSRMTGIPVRNLMRGEREKLLHMEDVLRKRVVGQDEAITAVSEAVRLSRAGLQNPSRPIASFLFLGPTGVGKTELCKTIAQFLFDTENAIVRIDMSEYMEKFSVSRLIGAPPGYVGYEESGELSEAVRRRPYAVVLLDEMEKAHKDVYNILLQVLDDGVLTDSKGRKIDFKNTIIIMTSNLGAEALVSDKSDNGNVSREAKNMVMDAVRHNFSPEFINRVDEMVVFNRLSRPALRDIVDVRLKEVEDRVSDRRIKLDVDLEARDWLGERGYDPAYGARPLNRLIQKKLLNPLARLLIDGGVRTGEDAKVRVIKLESGETDLQVVRNHEPGLANDEQENQDVNMAPVGDEEEVLQEEKESEDKKKNNEQP</sequence>
<dbReference type="GO" id="GO:0016887">
    <property type="term" value="F:ATP hydrolysis activity"/>
    <property type="evidence" value="ECO:0007669"/>
    <property type="project" value="EnsemblFungi"/>
</dbReference>
<dbReference type="OrthoDB" id="47330at2759"/>
<keyword evidence="5 6" id="KW-0143">Chaperone</keyword>
<organism evidence="11">
    <name type="scientific">Lichtheimia ramosa</name>
    <dbReference type="NCBI Taxonomy" id="688394"/>
    <lineage>
        <taxon>Eukaryota</taxon>
        <taxon>Fungi</taxon>
        <taxon>Fungi incertae sedis</taxon>
        <taxon>Mucoromycota</taxon>
        <taxon>Mucoromycotina</taxon>
        <taxon>Mucoromycetes</taxon>
        <taxon>Mucorales</taxon>
        <taxon>Lichtheimiaceae</taxon>
        <taxon>Lichtheimia</taxon>
    </lineage>
</organism>
<dbReference type="GO" id="GO:0005524">
    <property type="term" value="F:ATP binding"/>
    <property type="evidence" value="ECO:0007669"/>
    <property type="project" value="UniProtKB-KW"/>
</dbReference>
<evidence type="ECO:0000259" key="9">
    <source>
        <dbReference type="SMART" id="SM00382"/>
    </source>
</evidence>
<evidence type="ECO:0000313" key="11">
    <source>
        <dbReference type="EMBL" id="CDS12442.1"/>
    </source>
</evidence>
<dbReference type="Gene3D" id="1.10.8.60">
    <property type="match status" value="1"/>
</dbReference>
<dbReference type="Pfam" id="PF07724">
    <property type="entry name" value="AAA_2"/>
    <property type="match status" value="1"/>
</dbReference>
<evidence type="ECO:0000256" key="3">
    <source>
        <dbReference type="ARBA" id="ARBA00022741"/>
    </source>
</evidence>
<reference evidence="11" key="1">
    <citation type="journal article" date="2014" name="Genome Announc.">
        <title>De novo whole-genome sequence and genome annotation of Lichtheimia ramosa.</title>
        <authorList>
            <person name="Linde J."/>
            <person name="Schwartze V."/>
            <person name="Binder U."/>
            <person name="Lass-Florl C."/>
            <person name="Voigt K."/>
            <person name="Horn F."/>
        </authorList>
    </citation>
    <scope>NUCLEOTIDE SEQUENCE</scope>
    <source>
        <strain evidence="11">JMRC FSU:6197</strain>
    </source>
</reference>
<dbReference type="GO" id="GO:0005759">
    <property type="term" value="C:mitochondrial matrix"/>
    <property type="evidence" value="ECO:0007669"/>
    <property type="project" value="EnsemblFungi"/>
</dbReference>
<dbReference type="InterPro" id="IPR018368">
    <property type="entry name" value="ClpA/B_CS1"/>
</dbReference>
<dbReference type="InterPro" id="IPR027417">
    <property type="entry name" value="P-loop_NTPase"/>
</dbReference>
<dbReference type="InterPro" id="IPR003959">
    <property type="entry name" value="ATPase_AAA_core"/>
</dbReference>
<accession>A0A077X016</accession>
<evidence type="ECO:0000256" key="4">
    <source>
        <dbReference type="ARBA" id="ARBA00022840"/>
    </source>
</evidence>
<dbReference type="PANTHER" id="PTHR11638">
    <property type="entry name" value="ATP-DEPENDENT CLP PROTEASE"/>
    <property type="match status" value="1"/>
</dbReference>
<evidence type="ECO:0000256" key="2">
    <source>
        <dbReference type="ARBA" id="ARBA00022737"/>
    </source>
</evidence>
<evidence type="ECO:0000256" key="6">
    <source>
        <dbReference type="RuleBase" id="RU004432"/>
    </source>
</evidence>
<feature type="compositionally biased region" description="Basic and acidic residues" evidence="8">
    <location>
        <begin position="841"/>
        <end position="856"/>
    </location>
</feature>
<dbReference type="InterPro" id="IPR050130">
    <property type="entry name" value="ClpA_ClpB"/>
</dbReference>
<dbReference type="SUPFAM" id="SSF52540">
    <property type="entry name" value="P-loop containing nucleoside triphosphate hydrolases"/>
    <property type="match status" value="2"/>
</dbReference>
<dbReference type="PRINTS" id="PR00300">
    <property type="entry name" value="CLPPROTEASEA"/>
</dbReference>